<sequence length="335" mass="37068">MAVRSYYISPINLIVAHDSVDVAHDDEYIFLWCLVGDTLKLKVELFALFIASGRVRSIYLDDELGDTSSNDNEDIFGSPHPILFMELEANLSAISPGISENYKLDANHIKPEASFDIDKEDGDSLSNDHKDIFGSTHSILFMELEANLLAVSPGISESCKLDANHINLDANIGLDKVLPAATFYNNDISKRAFGLSSIYEFANTCVKEEMNSDFQQSQEVPNDIDVFAVNDVTKPFECDECGKAFSQKAHLSRHQRTHTGEKPFECDKTWLATVKLYGANRRISKVWPMSGSSVAEDRRACNAQAKSLEGDMSSSGVHHDVTGHGLNLQRVLASN</sequence>
<name>A0AA88HPD3_ARTSF</name>
<dbReference type="InterPro" id="IPR036236">
    <property type="entry name" value="Znf_C2H2_sf"/>
</dbReference>
<dbReference type="GO" id="GO:0031519">
    <property type="term" value="C:PcG protein complex"/>
    <property type="evidence" value="ECO:0007669"/>
    <property type="project" value="TreeGrafter"/>
</dbReference>
<dbReference type="GO" id="GO:0000978">
    <property type="term" value="F:RNA polymerase II cis-regulatory region sequence-specific DNA binding"/>
    <property type="evidence" value="ECO:0007669"/>
    <property type="project" value="TreeGrafter"/>
</dbReference>
<dbReference type="GO" id="GO:0000785">
    <property type="term" value="C:chromatin"/>
    <property type="evidence" value="ECO:0007669"/>
    <property type="project" value="TreeGrafter"/>
</dbReference>
<evidence type="ECO:0000256" key="3">
    <source>
        <dbReference type="ARBA" id="ARBA00022737"/>
    </source>
</evidence>
<protein>
    <recommendedName>
        <fullName evidence="8">C2H2-type domain-containing protein</fullName>
    </recommendedName>
</protein>
<dbReference type="Gene3D" id="3.30.160.60">
    <property type="entry name" value="Classic Zinc Finger"/>
    <property type="match status" value="1"/>
</dbReference>
<evidence type="ECO:0000313" key="9">
    <source>
        <dbReference type="EMBL" id="KAK2708457.1"/>
    </source>
</evidence>
<dbReference type="GO" id="GO:0005667">
    <property type="term" value="C:transcription regulator complex"/>
    <property type="evidence" value="ECO:0007669"/>
    <property type="project" value="TreeGrafter"/>
</dbReference>
<keyword evidence="10" id="KW-1185">Reference proteome</keyword>
<dbReference type="PANTHER" id="PTHR14003">
    <property type="entry name" value="TRANSCRIPTIONAL REPRESSOR PROTEIN YY"/>
    <property type="match status" value="1"/>
</dbReference>
<dbReference type="SMART" id="SM00355">
    <property type="entry name" value="ZnF_C2H2"/>
    <property type="match status" value="1"/>
</dbReference>
<evidence type="ECO:0000256" key="7">
    <source>
        <dbReference type="PROSITE-ProRule" id="PRU00042"/>
    </source>
</evidence>
<dbReference type="Pfam" id="PF00096">
    <property type="entry name" value="zf-C2H2"/>
    <property type="match status" value="1"/>
</dbReference>
<dbReference type="EMBL" id="JAVRJZ010000018">
    <property type="protein sequence ID" value="KAK2708457.1"/>
    <property type="molecule type" value="Genomic_DNA"/>
</dbReference>
<gene>
    <name evidence="9" type="ORF">QYM36_014161</name>
</gene>
<comment type="subcellular location">
    <subcellularLocation>
        <location evidence="1">Nucleus</location>
    </subcellularLocation>
</comment>
<dbReference type="PROSITE" id="PS00028">
    <property type="entry name" value="ZINC_FINGER_C2H2_1"/>
    <property type="match status" value="1"/>
</dbReference>
<evidence type="ECO:0000259" key="8">
    <source>
        <dbReference type="PROSITE" id="PS50157"/>
    </source>
</evidence>
<dbReference type="PROSITE" id="PS50157">
    <property type="entry name" value="ZINC_FINGER_C2H2_2"/>
    <property type="match status" value="1"/>
</dbReference>
<organism evidence="9 10">
    <name type="scientific">Artemia franciscana</name>
    <name type="common">Brine shrimp</name>
    <name type="synonym">Artemia sanfranciscana</name>
    <dbReference type="NCBI Taxonomy" id="6661"/>
    <lineage>
        <taxon>Eukaryota</taxon>
        <taxon>Metazoa</taxon>
        <taxon>Ecdysozoa</taxon>
        <taxon>Arthropoda</taxon>
        <taxon>Crustacea</taxon>
        <taxon>Branchiopoda</taxon>
        <taxon>Anostraca</taxon>
        <taxon>Artemiidae</taxon>
        <taxon>Artemia</taxon>
    </lineage>
</organism>
<proteinExistence type="predicted"/>
<evidence type="ECO:0000313" key="10">
    <source>
        <dbReference type="Proteomes" id="UP001187531"/>
    </source>
</evidence>
<accession>A0AA88HPD3</accession>
<dbReference type="InterPro" id="IPR013087">
    <property type="entry name" value="Znf_C2H2_type"/>
</dbReference>
<keyword evidence="3" id="KW-0677">Repeat</keyword>
<dbReference type="FunFam" id="3.30.160.60:FF:001498">
    <property type="entry name" value="Zinc finger protein 404"/>
    <property type="match status" value="1"/>
</dbReference>
<keyword evidence="4 7" id="KW-0863">Zinc-finger</keyword>
<evidence type="ECO:0000256" key="6">
    <source>
        <dbReference type="ARBA" id="ARBA00023242"/>
    </source>
</evidence>
<reference evidence="9" key="1">
    <citation type="submission" date="2023-07" db="EMBL/GenBank/DDBJ databases">
        <title>Chromosome-level genome assembly of Artemia franciscana.</title>
        <authorList>
            <person name="Jo E."/>
        </authorList>
    </citation>
    <scope>NUCLEOTIDE SEQUENCE</scope>
    <source>
        <tissue evidence="9">Whole body</tissue>
    </source>
</reference>
<keyword evidence="5" id="KW-0862">Zinc</keyword>
<keyword evidence="2" id="KW-0479">Metal-binding</keyword>
<dbReference type="AlphaFoldDB" id="A0AA88HPD3"/>
<feature type="domain" description="C2H2-type" evidence="8">
    <location>
        <begin position="236"/>
        <end position="263"/>
    </location>
</feature>
<dbReference type="PANTHER" id="PTHR14003:SF23">
    <property type="entry name" value="ZINC FINGER PROTEIN 143"/>
    <property type="match status" value="1"/>
</dbReference>
<dbReference type="Proteomes" id="UP001187531">
    <property type="component" value="Unassembled WGS sequence"/>
</dbReference>
<evidence type="ECO:0000256" key="5">
    <source>
        <dbReference type="ARBA" id="ARBA00022833"/>
    </source>
</evidence>
<keyword evidence="6" id="KW-0539">Nucleus</keyword>
<evidence type="ECO:0000256" key="1">
    <source>
        <dbReference type="ARBA" id="ARBA00004123"/>
    </source>
</evidence>
<evidence type="ECO:0000256" key="4">
    <source>
        <dbReference type="ARBA" id="ARBA00022771"/>
    </source>
</evidence>
<dbReference type="SUPFAM" id="SSF57667">
    <property type="entry name" value="beta-beta-alpha zinc fingers"/>
    <property type="match status" value="1"/>
</dbReference>
<comment type="caution">
    <text evidence="9">The sequence shown here is derived from an EMBL/GenBank/DDBJ whole genome shotgun (WGS) entry which is preliminary data.</text>
</comment>
<dbReference type="GO" id="GO:0008270">
    <property type="term" value="F:zinc ion binding"/>
    <property type="evidence" value="ECO:0007669"/>
    <property type="project" value="UniProtKB-KW"/>
</dbReference>
<dbReference type="GO" id="GO:0000981">
    <property type="term" value="F:DNA-binding transcription factor activity, RNA polymerase II-specific"/>
    <property type="evidence" value="ECO:0007669"/>
    <property type="project" value="TreeGrafter"/>
</dbReference>
<evidence type="ECO:0000256" key="2">
    <source>
        <dbReference type="ARBA" id="ARBA00022723"/>
    </source>
</evidence>